<organism evidence="1 2">
    <name type="scientific">Denitromonas halophila</name>
    <dbReference type="NCBI Taxonomy" id="1629404"/>
    <lineage>
        <taxon>Bacteria</taxon>
        <taxon>Pseudomonadati</taxon>
        <taxon>Pseudomonadota</taxon>
        <taxon>Betaproteobacteria</taxon>
        <taxon>Rhodocyclales</taxon>
        <taxon>Zoogloeaceae</taxon>
        <taxon>Denitromonas</taxon>
    </lineage>
</organism>
<keyword evidence="2" id="KW-1185">Reference proteome</keyword>
<protein>
    <submittedName>
        <fullName evidence="1">DUF1329 domain-containing protein</fullName>
    </submittedName>
</protein>
<dbReference type="OrthoDB" id="6751304at2"/>
<dbReference type="EMBL" id="VMNK01000007">
    <property type="protein sequence ID" value="TVO57252.1"/>
    <property type="molecule type" value="Genomic_DNA"/>
</dbReference>
<dbReference type="CDD" id="cd16329">
    <property type="entry name" value="LolA_like"/>
    <property type="match status" value="1"/>
</dbReference>
<dbReference type="RefSeq" id="WP_144309491.1">
    <property type="nucleotide sequence ID" value="NZ_VMNK01000007.1"/>
</dbReference>
<proteinExistence type="predicted"/>
<evidence type="ECO:0000313" key="2">
    <source>
        <dbReference type="Proteomes" id="UP000319502"/>
    </source>
</evidence>
<dbReference type="InterPro" id="IPR010752">
    <property type="entry name" value="DUF1329"/>
</dbReference>
<reference evidence="1 2" key="1">
    <citation type="submission" date="2019-07" db="EMBL/GenBank/DDBJ databases">
        <title>The pathways for chlorine oxyanion respiration interact through the shared metabolite chlorate.</title>
        <authorList>
            <person name="Barnum T.P."/>
            <person name="Cheng Y."/>
            <person name="Hill K.A."/>
            <person name="Lucas L.N."/>
            <person name="Carlson H.K."/>
            <person name="Coates J.D."/>
        </authorList>
    </citation>
    <scope>NUCLEOTIDE SEQUENCE [LARGE SCALE GENOMIC DNA]</scope>
    <source>
        <strain evidence="1 2">SFB-3</strain>
    </source>
</reference>
<comment type="caution">
    <text evidence="1">The sequence shown here is derived from an EMBL/GenBank/DDBJ whole genome shotgun (WGS) entry which is preliminary data.</text>
</comment>
<accession>A0A557QWF9</accession>
<dbReference type="Gene3D" id="2.50.20.10">
    <property type="entry name" value="Lipoprotein localisation LolA/LolB/LppX"/>
    <property type="match status" value="1"/>
</dbReference>
<evidence type="ECO:0000313" key="1">
    <source>
        <dbReference type="EMBL" id="TVO57252.1"/>
    </source>
</evidence>
<gene>
    <name evidence="1" type="ORF">FHP91_10175</name>
</gene>
<dbReference type="Proteomes" id="UP000319502">
    <property type="component" value="Unassembled WGS sequence"/>
</dbReference>
<sequence length="459" mass="51532">MSISGCRGRAHARRSFLANSARGLLRAGVFGSAWSALWRTGSIAAAYPDELVSIDEYTRGKLSSGDVIDRDNVGLVKDLLDPVRYHQIATQGRRLSLAPTTTDLFKLNPPDYLEASLRHRGQARFDASGNVVTRDGTPWIGGNPFPEPTSALEVFAAHTLSWGRHDAALYVSREYDLDADGTVLYQYASGWAEMATVARASLDPHPYLPGLEDTLRLQSVFFVEPGDIQGTAYLSIWPYDQSRFPELYGYLPAFKRVRRFPTNQRFEPLNPGSELYLSDAWAAGDPFLTWGNYRVVGRGPFLGAVSGGWDARHPNWEHRTHGGPKDNRFWDTTVELVPEVIVIDAEPTGYPRAPVSRKRVWFDARTLLPLAMTSYDRRGEPFRFFDGAYSVYEDGDARVMDGRHPYWSWSTVHACNVQTGRMTRIEQVRTLPGGEHMRVNDAAILERYLTTAAIQRLGR</sequence>
<dbReference type="AlphaFoldDB" id="A0A557QWF9"/>
<dbReference type="Pfam" id="PF07044">
    <property type="entry name" value="DUF1329"/>
    <property type="match status" value="1"/>
</dbReference>
<name>A0A557QWF9_9RHOO</name>